<proteinExistence type="predicted"/>
<dbReference type="NCBIfam" id="TIGR03960">
    <property type="entry name" value="rSAM_fuse_unch"/>
    <property type="match status" value="1"/>
</dbReference>
<dbReference type="SMART" id="SM00729">
    <property type="entry name" value="Elp3"/>
    <property type="match status" value="1"/>
</dbReference>
<organism evidence="2 3">
    <name type="scientific">Candidatus Coproplasma excrementigallinarum</name>
    <dbReference type="NCBI Taxonomy" id="2840747"/>
    <lineage>
        <taxon>Bacteria</taxon>
        <taxon>Bacillati</taxon>
        <taxon>Bacillota</taxon>
        <taxon>Clostridia</taxon>
        <taxon>Eubacteriales</taxon>
        <taxon>Candidatus Coproplasma</taxon>
    </lineage>
</organism>
<dbReference type="PROSITE" id="PS51918">
    <property type="entry name" value="RADICAL_SAM"/>
    <property type="match status" value="1"/>
</dbReference>
<dbReference type="GO" id="GO:0051536">
    <property type="term" value="F:iron-sulfur cluster binding"/>
    <property type="evidence" value="ECO:0007669"/>
    <property type="project" value="InterPro"/>
</dbReference>
<dbReference type="InterPro" id="IPR023404">
    <property type="entry name" value="rSAM_horseshoe"/>
</dbReference>
<dbReference type="GO" id="GO:0003824">
    <property type="term" value="F:catalytic activity"/>
    <property type="evidence" value="ECO:0007669"/>
    <property type="project" value="InterPro"/>
</dbReference>
<evidence type="ECO:0000313" key="3">
    <source>
        <dbReference type="Proteomes" id="UP000824110"/>
    </source>
</evidence>
<dbReference type="PANTHER" id="PTHR42731:SF1">
    <property type="entry name" value="RADICAL SAM DOMAIN PROTEIN"/>
    <property type="match status" value="1"/>
</dbReference>
<comment type="caution">
    <text evidence="2">The sequence shown here is derived from an EMBL/GenBank/DDBJ whole genome shotgun (WGS) entry which is preliminary data.</text>
</comment>
<reference evidence="2" key="2">
    <citation type="journal article" date="2021" name="PeerJ">
        <title>Extensive microbial diversity within the chicken gut microbiome revealed by metagenomics and culture.</title>
        <authorList>
            <person name="Gilroy R."/>
            <person name="Ravi A."/>
            <person name="Getino M."/>
            <person name="Pursley I."/>
            <person name="Horton D.L."/>
            <person name="Alikhan N.F."/>
            <person name="Baker D."/>
            <person name="Gharbi K."/>
            <person name="Hall N."/>
            <person name="Watson M."/>
            <person name="Adriaenssens E.M."/>
            <person name="Foster-Nyarko E."/>
            <person name="Jarju S."/>
            <person name="Secka A."/>
            <person name="Antonio M."/>
            <person name="Oren A."/>
            <person name="Chaudhuri R.R."/>
            <person name="La Ragione R."/>
            <person name="Hildebrand F."/>
            <person name="Pallen M.J."/>
        </authorList>
    </citation>
    <scope>NUCLEOTIDE SEQUENCE</scope>
    <source>
        <strain evidence="2">CHK195-12923</strain>
    </source>
</reference>
<dbReference type="SFLD" id="SFLDG01082">
    <property type="entry name" value="B12-binding_domain_containing"/>
    <property type="match status" value="1"/>
</dbReference>
<name>A0A9D1MKT1_9FIRM</name>
<dbReference type="SUPFAM" id="SSF102114">
    <property type="entry name" value="Radical SAM enzymes"/>
    <property type="match status" value="1"/>
</dbReference>
<dbReference type="Gene3D" id="3.80.30.20">
    <property type="entry name" value="tm_1862 like domain"/>
    <property type="match status" value="1"/>
</dbReference>
<feature type="domain" description="Radical SAM core" evidence="1">
    <location>
        <begin position="242"/>
        <end position="479"/>
    </location>
</feature>
<dbReference type="InterPro" id="IPR006638">
    <property type="entry name" value="Elp3/MiaA/NifB-like_rSAM"/>
</dbReference>
<dbReference type="CDD" id="cd01335">
    <property type="entry name" value="Radical_SAM"/>
    <property type="match status" value="1"/>
</dbReference>
<dbReference type="PANTHER" id="PTHR42731">
    <property type="entry name" value="SLL1084 PROTEIN"/>
    <property type="match status" value="1"/>
</dbReference>
<dbReference type="InterPro" id="IPR023862">
    <property type="entry name" value="CHP03960_rSAM"/>
</dbReference>
<reference evidence="2" key="1">
    <citation type="submission" date="2020-10" db="EMBL/GenBank/DDBJ databases">
        <authorList>
            <person name="Gilroy R."/>
        </authorList>
    </citation>
    <scope>NUCLEOTIDE SEQUENCE</scope>
    <source>
        <strain evidence="2">CHK195-12923</strain>
    </source>
</reference>
<dbReference type="SFLD" id="SFLDS00029">
    <property type="entry name" value="Radical_SAM"/>
    <property type="match status" value="1"/>
</dbReference>
<evidence type="ECO:0000259" key="1">
    <source>
        <dbReference type="PROSITE" id="PS51918"/>
    </source>
</evidence>
<dbReference type="InterPro" id="IPR058240">
    <property type="entry name" value="rSAM_sf"/>
</dbReference>
<accession>A0A9D1MKT1</accession>
<gene>
    <name evidence="2" type="ORF">IAB69_04600</name>
</gene>
<dbReference type="Proteomes" id="UP000824110">
    <property type="component" value="Unassembled WGS sequence"/>
</dbReference>
<sequence length="600" mass="66645">MGSLRGLLLKCEKPSRYTGGEFGAPDLAWGKFNFCMCFPDLYEVGMSNLGIKIVARSFEERGMCADFCFAPASDFAEGLKKEGVPLYSLGLKAPLADFDMVGFSLSYELSYTNVLYMLDLAGIPLRREERVGKKYPLIVAGGPCAVNPEPLADFIDIFFIGDGESIDADVAEIYLKCGGATQEFYQEITRLEGIYVPSFTTPVYNPDGSVQRFDGIAKVKRALVSDLDNAVFPERIAVPNCESVHDRAVIEVMRGCYRGCRFCQAGFIYRPVRRRSVETLTRQACKLIENTGYSEVSLNSLSTGDYRGLGKLLRSLKGSLPPEVTLALPSLRVDSFEGDFAQDARKTSLTFAPEAGTQRLRDVINKDITEDEILNAAAGAFDAGYSAVKLYFMLGLPTETEQDLAGICSICEKIRALYSAKKRPKALRISVSCATFVPKPFTPFQWEAQATEQQVHEKQDYLIKHLPRGVHFSWSAYYPSFLEAVLARGNRELGKVIESAYKNGCTFDGWDNLFNEDGWRKAFDDCGICGDKFVRERREDEILPWDFVDVCVAKNFLLRERRRAYDGKVTGSCLTGCKGCGMQSVCPAAHGDYGVKDDSI</sequence>
<protein>
    <submittedName>
        <fullName evidence="2">TIGR03960 family B12-binding radical SAM protein</fullName>
    </submittedName>
</protein>
<dbReference type="InterPro" id="IPR007197">
    <property type="entry name" value="rSAM"/>
</dbReference>
<dbReference type="Pfam" id="PF04055">
    <property type="entry name" value="Radical_SAM"/>
    <property type="match status" value="1"/>
</dbReference>
<dbReference type="EMBL" id="DVNE01000044">
    <property type="protein sequence ID" value="HIU61908.1"/>
    <property type="molecule type" value="Genomic_DNA"/>
</dbReference>
<dbReference type="Pfam" id="PF19864">
    <property type="entry name" value="Radical_SAM_N2"/>
    <property type="match status" value="1"/>
</dbReference>
<dbReference type="AlphaFoldDB" id="A0A9D1MKT1"/>
<dbReference type="InterPro" id="IPR045784">
    <property type="entry name" value="Radical_SAM_N2"/>
</dbReference>
<evidence type="ECO:0000313" key="2">
    <source>
        <dbReference type="EMBL" id="HIU61908.1"/>
    </source>
</evidence>